<accession>A0A238VMK3</accession>
<proteinExistence type="predicted"/>
<protein>
    <submittedName>
        <fullName evidence="2">Helix-turn-helix</fullName>
    </submittedName>
</protein>
<dbReference type="GO" id="GO:0003677">
    <property type="term" value="F:DNA binding"/>
    <property type="evidence" value="ECO:0007669"/>
    <property type="project" value="InterPro"/>
</dbReference>
<dbReference type="OrthoDB" id="7859381at2"/>
<dbReference type="Gene3D" id="1.10.260.40">
    <property type="entry name" value="lambda repressor-like DNA-binding domains"/>
    <property type="match status" value="1"/>
</dbReference>
<dbReference type="Proteomes" id="UP000198379">
    <property type="component" value="Unassembled WGS sequence"/>
</dbReference>
<dbReference type="RefSeq" id="WP_089369444.1">
    <property type="nucleotide sequence ID" value="NZ_BMEP01000002.1"/>
</dbReference>
<dbReference type="SMART" id="SM00530">
    <property type="entry name" value="HTH_XRE"/>
    <property type="match status" value="1"/>
</dbReference>
<organism evidence="2 3">
    <name type="scientific">Dokdonia pacifica</name>
    <dbReference type="NCBI Taxonomy" id="1627892"/>
    <lineage>
        <taxon>Bacteria</taxon>
        <taxon>Pseudomonadati</taxon>
        <taxon>Bacteroidota</taxon>
        <taxon>Flavobacteriia</taxon>
        <taxon>Flavobacteriales</taxon>
        <taxon>Flavobacteriaceae</taxon>
        <taxon>Dokdonia</taxon>
    </lineage>
</organism>
<evidence type="ECO:0000259" key="1">
    <source>
        <dbReference type="PROSITE" id="PS50943"/>
    </source>
</evidence>
<dbReference type="CDD" id="cd00093">
    <property type="entry name" value="HTH_XRE"/>
    <property type="match status" value="1"/>
</dbReference>
<dbReference type="Pfam" id="PF01381">
    <property type="entry name" value="HTH_3"/>
    <property type="match status" value="1"/>
</dbReference>
<gene>
    <name evidence="2" type="ORF">SAMN06265376_10166</name>
</gene>
<dbReference type="AlphaFoldDB" id="A0A238VMK3"/>
<dbReference type="InterPro" id="IPR010982">
    <property type="entry name" value="Lambda_DNA-bd_dom_sf"/>
</dbReference>
<dbReference type="SUPFAM" id="SSF47413">
    <property type="entry name" value="lambda repressor-like DNA-binding domains"/>
    <property type="match status" value="1"/>
</dbReference>
<evidence type="ECO:0000313" key="3">
    <source>
        <dbReference type="Proteomes" id="UP000198379"/>
    </source>
</evidence>
<feature type="domain" description="HTH cro/C1-type" evidence="1">
    <location>
        <begin position="10"/>
        <end position="64"/>
    </location>
</feature>
<keyword evidence="3" id="KW-1185">Reference proteome</keyword>
<name>A0A238VMK3_9FLAO</name>
<evidence type="ECO:0000313" key="2">
    <source>
        <dbReference type="EMBL" id="SNR35610.1"/>
    </source>
</evidence>
<reference evidence="2 3" key="1">
    <citation type="submission" date="2017-06" db="EMBL/GenBank/DDBJ databases">
        <authorList>
            <person name="Kim H.J."/>
            <person name="Triplett B.A."/>
        </authorList>
    </citation>
    <scope>NUCLEOTIDE SEQUENCE [LARGE SCALE GENOMIC DNA]</scope>
    <source>
        <strain evidence="2 3">DSM 25597</strain>
    </source>
</reference>
<dbReference type="EMBL" id="FZNY01000001">
    <property type="protein sequence ID" value="SNR35610.1"/>
    <property type="molecule type" value="Genomic_DNA"/>
</dbReference>
<dbReference type="PROSITE" id="PS50943">
    <property type="entry name" value="HTH_CROC1"/>
    <property type="match status" value="1"/>
</dbReference>
<sequence length="118" mass="13681">MKKIKTYSYLKKYREESGFSSQDISAVIGISGSALSKIEQGLIQPSIEVILSYHYILDVPIPSLFKQHIKESLTQNLKHAKERREYLLDQKASPFIYKRLDMIDIIINRLTTLIEDHV</sequence>
<dbReference type="InterPro" id="IPR001387">
    <property type="entry name" value="Cro/C1-type_HTH"/>
</dbReference>